<protein>
    <submittedName>
        <fullName evidence="1">PGL/p-HBAD biosynthesis glycosyltransferase</fullName>
        <ecNumber evidence="1">2.4.1.-</ecNumber>
    </submittedName>
</protein>
<keyword evidence="1" id="KW-0808">Transferase</keyword>
<accession>A0A5C6B3A8</accession>
<name>A0A5C6B3A8_9BACT</name>
<gene>
    <name evidence="1" type="ORF">Pla52n_21290</name>
</gene>
<dbReference type="RefSeq" id="WP_146519492.1">
    <property type="nucleotide sequence ID" value="NZ_CP151726.1"/>
</dbReference>
<dbReference type="AlphaFoldDB" id="A0A5C6B3A8"/>
<dbReference type="OrthoDB" id="271062at2"/>
<dbReference type="GO" id="GO:0016757">
    <property type="term" value="F:glycosyltransferase activity"/>
    <property type="evidence" value="ECO:0007669"/>
    <property type="project" value="UniProtKB-KW"/>
</dbReference>
<proteinExistence type="predicted"/>
<dbReference type="EMBL" id="SJPN01000002">
    <property type="protein sequence ID" value="TWU06408.1"/>
    <property type="molecule type" value="Genomic_DNA"/>
</dbReference>
<dbReference type="Proteomes" id="UP000320176">
    <property type="component" value="Unassembled WGS sequence"/>
</dbReference>
<comment type="caution">
    <text evidence="1">The sequence shown here is derived from an EMBL/GenBank/DDBJ whole genome shotgun (WGS) entry which is preliminary data.</text>
</comment>
<sequence>MSRQNNNHHILYAWEWGTGFGHLSRFALLGSRLVSDGFRVTVAACDLSHVHRFFHPSIFQIRQAPTKTNLSHAPFRNPTTIAGLAYNLGYDSPDHVAVFANAWRGLIADVRPTHVVSDFGIGAAIGIRGHGIPIIQIGTGYACPPPKTPLQSMKGLTPHQGEWNLEQSMVQWVNDALSRQAEPFEFFAAILQSDPGILLSTVPELDHYQRDDQATHLGIWDHVDGRSVQWPGLRKKKVFAYLKPNPGNDALIQSVLDAGAEVAAVSLREPRNEKATKGEPLVKHQSGAVTLKSVAEECDFAITNGNHGSTLRLLSYGIPVMACPLYLEQRVTAATLERLGLGVSAALHQPHLFEEKVHAAIGMRNSPTLNDFRRNYMGQFGVEAEENAYQSLRRQLQI</sequence>
<evidence type="ECO:0000313" key="2">
    <source>
        <dbReference type="Proteomes" id="UP000320176"/>
    </source>
</evidence>
<reference evidence="1 2" key="1">
    <citation type="submission" date="2019-02" db="EMBL/GenBank/DDBJ databases">
        <title>Deep-cultivation of Planctomycetes and their phenomic and genomic characterization uncovers novel biology.</title>
        <authorList>
            <person name="Wiegand S."/>
            <person name="Jogler M."/>
            <person name="Boedeker C."/>
            <person name="Pinto D."/>
            <person name="Vollmers J."/>
            <person name="Rivas-Marin E."/>
            <person name="Kohn T."/>
            <person name="Peeters S.H."/>
            <person name="Heuer A."/>
            <person name="Rast P."/>
            <person name="Oberbeckmann S."/>
            <person name="Bunk B."/>
            <person name="Jeske O."/>
            <person name="Meyerdierks A."/>
            <person name="Storesund J.E."/>
            <person name="Kallscheuer N."/>
            <person name="Luecker S."/>
            <person name="Lage O.M."/>
            <person name="Pohl T."/>
            <person name="Merkel B.J."/>
            <person name="Hornburger P."/>
            <person name="Mueller R.-W."/>
            <person name="Bruemmer F."/>
            <person name="Labrenz M."/>
            <person name="Spormann A.M."/>
            <person name="Op Den Camp H."/>
            <person name="Overmann J."/>
            <person name="Amann R."/>
            <person name="Jetten M.S.M."/>
            <person name="Mascher T."/>
            <person name="Medema M.H."/>
            <person name="Devos D.P."/>
            <person name="Kaster A.-K."/>
            <person name="Ovreas L."/>
            <person name="Rohde M."/>
            <person name="Galperin M.Y."/>
            <person name="Jogler C."/>
        </authorList>
    </citation>
    <scope>NUCLEOTIDE SEQUENCE [LARGE SCALE GENOMIC DNA]</scope>
    <source>
        <strain evidence="1 2">Pla52n</strain>
    </source>
</reference>
<keyword evidence="2" id="KW-1185">Reference proteome</keyword>
<organism evidence="1 2">
    <name type="scientific">Stieleria varia</name>
    <dbReference type="NCBI Taxonomy" id="2528005"/>
    <lineage>
        <taxon>Bacteria</taxon>
        <taxon>Pseudomonadati</taxon>
        <taxon>Planctomycetota</taxon>
        <taxon>Planctomycetia</taxon>
        <taxon>Pirellulales</taxon>
        <taxon>Pirellulaceae</taxon>
        <taxon>Stieleria</taxon>
    </lineage>
</organism>
<dbReference type="Gene3D" id="3.40.50.2000">
    <property type="entry name" value="Glycogen Phosphorylase B"/>
    <property type="match status" value="2"/>
</dbReference>
<dbReference type="SUPFAM" id="SSF53756">
    <property type="entry name" value="UDP-Glycosyltransferase/glycogen phosphorylase"/>
    <property type="match status" value="1"/>
</dbReference>
<evidence type="ECO:0000313" key="1">
    <source>
        <dbReference type="EMBL" id="TWU06408.1"/>
    </source>
</evidence>
<keyword evidence="1" id="KW-0328">Glycosyltransferase</keyword>
<dbReference type="EC" id="2.4.1.-" evidence="1"/>